<reference evidence="2" key="2">
    <citation type="submission" date="2025-08" db="UniProtKB">
        <authorList>
            <consortium name="RefSeq"/>
        </authorList>
    </citation>
    <scope>IDENTIFICATION</scope>
</reference>
<dbReference type="Pfam" id="PF07093">
    <property type="entry name" value="SGT1"/>
    <property type="match status" value="1"/>
</dbReference>
<protein>
    <recommendedName>
        <fullName evidence="3">Regulatory factor Sgt1</fullName>
    </recommendedName>
</protein>
<proteinExistence type="predicted"/>
<gene>
    <name evidence="2" type="ORF">An16g03030</name>
</gene>
<feature type="region of interest" description="Disordered" evidence="1">
    <location>
        <begin position="440"/>
        <end position="573"/>
    </location>
</feature>
<dbReference type="RefSeq" id="XP_059605610.1">
    <property type="nucleotide sequence ID" value="XM_059745014.1"/>
</dbReference>
<dbReference type="AlphaFoldDB" id="A0AAJ8C0I1"/>
<feature type="compositionally biased region" description="Basic and acidic residues" evidence="1">
    <location>
        <begin position="523"/>
        <end position="536"/>
    </location>
</feature>
<feature type="compositionally biased region" description="Acidic residues" evidence="1">
    <location>
        <begin position="444"/>
        <end position="480"/>
    </location>
</feature>
<dbReference type="GeneID" id="4988696"/>
<dbReference type="PANTHER" id="PTHR13060:SF0">
    <property type="entry name" value="PROTEIN ECDYSONELESS HOMOLOG"/>
    <property type="match status" value="1"/>
</dbReference>
<dbReference type="KEGG" id="ang:An16g03030"/>
<accession>A0AAJ8C0I1</accession>
<organism evidence="2">
    <name type="scientific">Aspergillus niger</name>
    <dbReference type="NCBI Taxonomy" id="5061"/>
    <lineage>
        <taxon>Eukaryota</taxon>
        <taxon>Fungi</taxon>
        <taxon>Dikarya</taxon>
        <taxon>Ascomycota</taxon>
        <taxon>Pezizomycotina</taxon>
        <taxon>Eurotiomycetes</taxon>
        <taxon>Eurotiomycetidae</taxon>
        <taxon>Eurotiales</taxon>
        <taxon>Aspergillaceae</taxon>
        <taxon>Aspergillus</taxon>
        <taxon>Aspergillus subgen. Circumdati</taxon>
    </lineage>
</organism>
<sequence length="618" mass="70022">MAPMSEEDLEWFKSTFHPIPKPEIPDDSVDYSLYYIPSSPAPAVVDEVAETRARLVEVQRTSAELVKDLLKDYIWQRESFRLEITKDNATDGYLGVTSLHGRTNFGDSIEDEWVIVYLLRELTKKHKNVWAKAVDGDGQFLLVEAAATLPAWLEPEVADNRVWINQGQLVIIKPKNDKKDRVTEKISLSDAKKIIMEEPGRLMRSTMIQEEAFYRLRNYPQQINENLHSAFVTIPRKIAFLLHQKPAYISAAVEAFYLRDPIALRPLRSKDADSFIFKPEDFVTVSVRFTRVGYAQLKSQDFPVPKSWNDKLPTTDDQKAYDRAEIGMKLACGFEMLLTDPQNQDKTAVREMKLILEDLDTGDEQLPTDKDIEAWDKRQDDEKWLDISFEDLDRELKGKGKDKDGRPLAEGTFGDANAQENLQRIVAQFEKFLNDDSAGFEGAEFFDDYGTDTDNEDEDEDEDEMSSDGEDKEASFDEEEFSRMMKEMMGMPSGGSGLPGSSRPSKPRGRVEELDSESEDDTEQIKELSKQMEAELKGTGVLDLNRKPKTAGDKQALADTKSGEAEDDDLPELDEDDIDINFAKNLLESLQGQCGAAGPAGNMLSMMNLAMPKDDRHR</sequence>
<name>A0AAJ8C0I1_ASPNG</name>
<dbReference type="InterPro" id="IPR010770">
    <property type="entry name" value="Ecd"/>
</dbReference>
<evidence type="ECO:0000256" key="1">
    <source>
        <dbReference type="SAM" id="MobiDB-lite"/>
    </source>
</evidence>
<reference evidence="2" key="1">
    <citation type="submission" date="2025-02" db="EMBL/GenBank/DDBJ databases">
        <authorList>
            <consortium name="NCBI Genome Project"/>
        </authorList>
    </citation>
    <scope>NUCLEOTIDE SEQUENCE</scope>
</reference>
<evidence type="ECO:0000313" key="2">
    <source>
        <dbReference type="RefSeq" id="XP_059605610.1"/>
    </source>
</evidence>
<dbReference type="PANTHER" id="PTHR13060">
    <property type="entry name" value="SGT1 PROTEIN HSGT1 SUPPRESSOR OF GCR2"/>
    <property type="match status" value="1"/>
</dbReference>
<evidence type="ECO:0008006" key="3">
    <source>
        <dbReference type="Google" id="ProtNLM"/>
    </source>
</evidence>